<dbReference type="CDD" id="cd01173">
    <property type="entry name" value="pyridoxal_pyridoxamine_kinase"/>
    <property type="match status" value="1"/>
</dbReference>
<dbReference type="PANTHER" id="PTHR10534">
    <property type="entry name" value="PYRIDOXAL KINASE"/>
    <property type="match status" value="1"/>
</dbReference>
<keyword evidence="9" id="KW-1185">Reference proteome</keyword>
<comment type="caution">
    <text evidence="8">The sequence shown here is derived from an EMBL/GenBank/DDBJ whole genome shotgun (WGS) entry which is preliminary data.</text>
</comment>
<evidence type="ECO:0000259" key="7">
    <source>
        <dbReference type="Pfam" id="PF08543"/>
    </source>
</evidence>
<dbReference type="Proteomes" id="UP000076078">
    <property type="component" value="Unassembled WGS sequence"/>
</dbReference>
<proteinExistence type="inferred from homology"/>
<dbReference type="GO" id="GO:0008478">
    <property type="term" value="F:pyridoxal kinase activity"/>
    <property type="evidence" value="ECO:0007669"/>
    <property type="project" value="UniProtKB-EC"/>
</dbReference>
<organism evidence="8 9">
    <name type="scientific">Tieghemostelium lacteum</name>
    <name type="common">Slime mold</name>
    <name type="synonym">Dictyostelium lacteum</name>
    <dbReference type="NCBI Taxonomy" id="361077"/>
    <lineage>
        <taxon>Eukaryota</taxon>
        <taxon>Amoebozoa</taxon>
        <taxon>Evosea</taxon>
        <taxon>Eumycetozoa</taxon>
        <taxon>Dictyostelia</taxon>
        <taxon>Dictyosteliales</taxon>
        <taxon>Raperosteliaceae</taxon>
        <taxon>Tieghemostelium</taxon>
    </lineage>
</organism>
<accession>A0A151ZGD3</accession>
<dbReference type="InterPro" id="IPR029056">
    <property type="entry name" value="Ribokinase-like"/>
</dbReference>
<dbReference type="GO" id="GO:0005829">
    <property type="term" value="C:cytosol"/>
    <property type="evidence" value="ECO:0007669"/>
    <property type="project" value="TreeGrafter"/>
</dbReference>
<sequence>MTNRVLSIQSWVNHGYVGNKCAVFALQHLGIEIDPINTVQLSNNTAYPTWKGESLGADKLWDLYQGLQVNNLTNYSHVLTGYNNNVQSLQTVAKIVRELKEKNPQLLYICDPVLGDNNALYVPKELVPIYKQEILPLADYLFPNQTEAEFLTDMKINNEQDAIKVIDILHDQGIKNIVITSLLFNEDKENILIIGSSRCNSNEKKRFKIKVGPKFDGYYTGTGDLFSSLLLGWSIRDGGNNQLSTACEKAVSILYNIIKYTHSVKDNVDSSKVKPHYHELQLIQTRQYIENSGILFKSEPL</sequence>
<dbReference type="PANTHER" id="PTHR10534:SF2">
    <property type="entry name" value="PYRIDOXAL KINASE"/>
    <property type="match status" value="1"/>
</dbReference>
<dbReference type="OMA" id="HTQYGQW"/>
<dbReference type="STRING" id="361077.A0A151ZGD3"/>
<dbReference type="Pfam" id="PF08543">
    <property type="entry name" value="Phos_pyr_kin"/>
    <property type="match status" value="1"/>
</dbReference>
<keyword evidence="4" id="KW-0547">Nucleotide-binding</keyword>
<gene>
    <name evidence="8" type="ORF">DLAC_05629</name>
</gene>
<evidence type="ECO:0000256" key="1">
    <source>
        <dbReference type="ARBA" id="ARBA00008805"/>
    </source>
</evidence>
<dbReference type="InParanoid" id="A0A151ZGD3"/>
<name>A0A151ZGD3_TIELA</name>
<evidence type="ECO:0000313" key="8">
    <source>
        <dbReference type="EMBL" id="KYQ93023.1"/>
    </source>
</evidence>
<evidence type="ECO:0000256" key="4">
    <source>
        <dbReference type="ARBA" id="ARBA00022741"/>
    </source>
</evidence>
<dbReference type="AlphaFoldDB" id="A0A151ZGD3"/>
<dbReference type="EC" id="2.7.1.35" evidence="2"/>
<evidence type="ECO:0000256" key="6">
    <source>
        <dbReference type="ARBA" id="ARBA00022840"/>
    </source>
</evidence>
<dbReference type="InterPro" id="IPR013749">
    <property type="entry name" value="PM/HMP-P_kinase-1"/>
</dbReference>
<reference evidence="8 9" key="1">
    <citation type="submission" date="2015-12" db="EMBL/GenBank/DDBJ databases">
        <title>Dictyostelia acquired genes for synthesis and detection of signals that induce cell-type specialization by lateral gene transfer from prokaryotes.</title>
        <authorList>
            <person name="Gloeckner G."/>
            <person name="Schaap P."/>
        </authorList>
    </citation>
    <scope>NUCLEOTIDE SEQUENCE [LARGE SCALE GENOMIC DNA]</scope>
    <source>
        <strain evidence="8 9">TK</strain>
    </source>
</reference>
<keyword evidence="5 8" id="KW-0418">Kinase</keyword>
<dbReference type="EMBL" id="LODT01000028">
    <property type="protein sequence ID" value="KYQ93023.1"/>
    <property type="molecule type" value="Genomic_DNA"/>
</dbReference>
<dbReference type="GO" id="GO:0005524">
    <property type="term" value="F:ATP binding"/>
    <property type="evidence" value="ECO:0007669"/>
    <property type="project" value="UniProtKB-KW"/>
</dbReference>
<keyword evidence="3" id="KW-0808">Transferase</keyword>
<evidence type="ECO:0000256" key="5">
    <source>
        <dbReference type="ARBA" id="ARBA00022777"/>
    </source>
</evidence>
<dbReference type="InterPro" id="IPR004625">
    <property type="entry name" value="PyrdxlKinase"/>
</dbReference>
<evidence type="ECO:0000256" key="2">
    <source>
        <dbReference type="ARBA" id="ARBA00012104"/>
    </source>
</evidence>
<dbReference type="Gene3D" id="3.40.1190.20">
    <property type="match status" value="1"/>
</dbReference>
<feature type="domain" description="Pyridoxamine kinase/Phosphomethylpyrimidine kinase" evidence="7">
    <location>
        <begin position="89"/>
        <end position="266"/>
    </location>
</feature>
<protein>
    <recommendedName>
        <fullName evidence="2">pyridoxal kinase</fullName>
        <ecNumber evidence="2">2.7.1.35</ecNumber>
    </recommendedName>
</protein>
<dbReference type="NCBIfam" id="TIGR00687">
    <property type="entry name" value="pyridox_kin"/>
    <property type="match status" value="1"/>
</dbReference>
<keyword evidence="6" id="KW-0067">ATP-binding</keyword>
<evidence type="ECO:0000313" key="9">
    <source>
        <dbReference type="Proteomes" id="UP000076078"/>
    </source>
</evidence>
<dbReference type="OrthoDB" id="2104723at2759"/>
<dbReference type="GO" id="GO:0009443">
    <property type="term" value="P:pyridoxal 5'-phosphate salvage"/>
    <property type="evidence" value="ECO:0007669"/>
    <property type="project" value="InterPro"/>
</dbReference>
<comment type="similarity">
    <text evidence="1">Belongs to the pyridoxine kinase family.</text>
</comment>
<evidence type="ECO:0000256" key="3">
    <source>
        <dbReference type="ARBA" id="ARBA00022679"/>
    </source>
</evidence>
<dbReference type="FunCoup" id="A0A151ZGD3">
    <property type="interactions" value="320"/>
</dbReference>
<dbReference type="SUPFAM" id="SSF53613">
    <property type="entry name" value="Ribokinase-like"/>
    <property type="match status" value="1"/>
</dbReference>